<protein>
    <submittedName>
        <fullName evidence="9">Accessory gene regulator B family protein</fullName>
    </submittedName>
</protein>
<keyword evidence="7 8" id="KW-0472">Membrane</keyword>
<keyword evidence="1" id="KW-1003">Cell membrane</keyword>
<evidence type="ECO:0000256" key="8">
    <source>
        <dbReference type="SAM" id="Phobius"/>
    </source>
</evidence>
<feature type="transmembrane region" description="Helical" evidence="8">
    <location>
        <begin position="83"/>
        <end position="103"/>
    </location>
</feature>
<keyword evidence="6 8" id="KW-1133">Transmembrane helix</keyword>
<organism evidence="9 10">
    <name type="scientific">Paenibacillus filicis</name>
    <dbReference type="NCBI Taxonomy" id="669464"/>
    <lineage>
        <taxon>Bacteria</taxon>
        <taxon>Bacillati</taxon>
        <taxon>Bacillota</taxon>
        <taxon>Bacilli</taxon>
        <taxon>Bacillales</taxon>
        <taxon>Paenibacillaceae</taxon>
        <taxon>Paenibacillus</taxon>
    </lineage>
</organism>
<dbReference type="SMART" id="SM00793">
    <property type="entry name" value="AgrB"/>
    <property type="match status" value="1"/>
</dbReference>
<reference evidence="9 10" key="1">
    <citation type="submission" date="2024-04" db="EMBL/GenBank/DDBJ databases">
        <title>draft genome sequnece of Paenibacillus filicis.</title>
        <authorList>
            <person name="Kim D.-U."/>
        </authorList>
    </citation>
    <scope>NUCLEOTIDE SEQUENCE [LARGE SCALE GENOMIC DNA]</scope>
    <source>
        <strain evidence="9 10">KACC14197</strain>
    </source>
</reference>
<sequence length="189" mass="21291">MNKRQNVIDRSATYLARLIRTHNPNAESEKVLFYALSLSINVLSSVVFSIFFSLITGHFLETTISILGFLILRYFSGGLHLNSSLGCCIFSTFVIILSSHVHFNYHFSGLWLTIGAFFMVLITAPNGIEGISRIPKAYYPLLKVISCLIVLSNFYFQSSVLAAIFFFQAVLTTKPAYFILDKLERKVTP</sequence>
<evidence type="ECO:0000256" key="3">
    <source>
        <dbReference type="ARBA" id="ARBA00022670"/>
    </source>
</evidence>
<keyword evidence="2" id="KW-0673">Quorum sensing</keyword>
<keyword evidence="10" id="KW-1185">Reference proteome</keyword>
<evidence type="ECO:0000256" key="1">
    <source>
        <dbReference type="ARBA" id="ARBA00022475"/>
    </source>
</evidence>
<proteinExistence type="predicted"/>
<keyword evidence="3" id="KW-0645">Protease</keyword>
<evidence type="ECO:0000313" key="10">
    <source>
        <dbReference type="Proteomes" id="UP001469365"/>
    </source>
</evidence>
<feature type="transmembrane region" description="Helical" evidence="8">
    <location>
        <begin position="109"/>
        <end position="128"/>
    </location>
</feature>
<name>A0ABU9DC59_9BACL</name>
<feature type="transmembrane region" description="Helical" evidence="8">
    <location>
        <begin position="58"/>
        <end position="76"/>
    </location>
</feature>
<keyword evidence="4 8" id="KW-0812">Transmembrane</keyword>
<dbReference type="Proteomes" id="UP001469365">
    <property type="component" value="Unassembled WGS sequence"/>
</dbReference>
<dbReference type="EMBL" id="JBBPCC010000001">
    <property type="protein sequence ID" value="MEK8126425.1"/>
    <property type="molecule type" value="Genomic_DNA"/>
</dbReference>
<evidence type="ECO:0000313" key="9">
    <source>
        <dbReference type="EMBL" id="MEK8126425.1"/>
    </source>
</evidence>
<evidence type="ECO:0000256" key="6">
    <source>
        <dbReference type="ARBA" id="ARBA00022989"/>
    </source>
</evidence>
<accession>A0ABU9DC59</accession>
<evidence type="ECO:0000256" key="5">
    <source>
        <dbReference type="ARBA" id="ARBA00022801"/>
    </source>
</evidence>
<dbReference type="RefSeq" id="WP_341413483.1">
    <property type="nucleotide sequence ID" value="NZ_JBBPCC010000001.1"/>
</dbReference>
<evidence type="ECO:0000256" key="2">
    <source>
        <dbReference type="ARBA" id="ARBA00022654"/>
    </source>
</evidence>
<feature type="transmembrane region" description="Helical" evidence="8">
    <location>
        <begin position="31"/>
        <end position="52"/>
    </location>
</feature>
<comment type="caution">
    <text evidence="9">The sequence shown here is derived from an EMBL/GenBank/DDBJ whole genome shotgun (WGS) entry which is preliminary data.</text>
</comment>
<evidence type="ECO:0000256" key="7">
    <source>
        <dbReference type="ARBA" id="ARBA00023136"/>
    </source>
</evidence>
<gene>
    <name evidence="9" type="ORF">WMW72_00695</name>
</gene>
<dbReference type="InterPro" id="IPR006741">
    <property type="entry name" value="AgrB"/>
</dbReference>
<keyword evidence="5" id="KW-0378">Hydrolase</keyword>
<evidence type="ECO:0000256" key="4">
    <source>
        <dbReference type="ARBA" id="ARBA00022692"/>
    </source>
</evidence>
<dbReference type="Pfam" id="PF04647">
    <property type="entry name" value="AgrB"/>
    <property type="match status" value="1"/>
</dbReference>